<dbReference type="Proteomes" id="UP000032671">
    <property type="component" value="Unassembled WGS sequence"/>
</dbReference>
<evidence type="ECO:0000313" key="6">
    <source>
        <dbReference type="Proteomes" id="UP000321891"/>
    </source>
</evidence>
<feature type="region of interest" description="Disordered" evidence="1">
    <location>
        <begin position="1"/>
        <end position="25"/>
    </location>
</feature>
<accession>A0A0D6N4K8</accession>
<evidence type="ECO:0000313" key="5">
    <source>
        <dbReference type="Proteomes" id="UP000032671"/>
    </source>
</evidence>
<keyword evidence="2" id="KW-0812">Transmembrane</keyword>
<keyword evidence="2" id="KW-1133">Transmembrane helix</keyword>
<organism evidence="3 5">
    <name type="scientific">Acetobacter cibinongensis</name>
    <dbReference type="NCBI Taxonomy" id="146475"/>
    <lineage>
        <taxon>Bacteria</taxon>
        <taxon>Pseudomonadati</taxon>
        <taxon>Pseudomonadota</taxon>
        <taxon>Alphaproteobacteria</taxon>
        <taxon>Acetobacterales</taxon>
        <taxon>Acetobacteraceae</taxon>
        <taxon>Acetobacter</taxon>
    </lineage>
</organism>
<dbReference type="RefSeq" id="WP_048838938.1">
    <property type="nucleotide sequence ID" value="NZ_BAMV01000017.1"/>
</dbReference>
<dbReference type="EMBL" id="BAMV01000017">
    <property type="protein sequence ID" value="GAN60884.1"/>
    <property type="molecule type" value="Genomic_DNA"/>
</dbReference>
<evidence type="ECO:0000313" key="4">
    <source>
        <dbReference type="EMBL" id="GEL58618.1"/>
    </source>
</evidence>
<dbReference type="Proteomes" id="UP000321891">
    <property type="component" value="Unassembled WGS sequence"/>
</dbReference>
<keyword evidence="6" id="KW-1185">Reference proteome</keyword>
<reference evidence="3 5" key="1">
    <citation type="submission" date="2012-11" db="EMBL/GenBank/DDBJ databases">
        <title>Whole genome sequence of Acetobacter cibinongensis 4H-1.</title>
        <authorList>
            <person name="Azuma Y."/>
            <person name="Higashiura N."/>
            <person name="Hirakawa H."/>
            <person name="Matsushita K."/>
        </authorList>
    </citation>
    <scope>NUCLEOTIDE SEQUENCE [LARGE SCALE GENOMIC DNA]</scope>
    <source>
        <strain evidence="3 5">4H-1</strain>
    </source>
</reference>
<evidence type="ECO:0000313" key="3">
    <source>
        <dbReference type="EMBL" id="GAN60884.1"/>
    </source>
</evidence>
<gene>
    <name evidence="3" type="ORF">Abci_017_068</name>
    <name evidence="4" type="ORF">ACI01nite_12200</name>
</gene>
<proteinExistence type="predicted"/>
<name>A0A0D6N4K8_9PROT</name>
<comment type="caution">
    <text evidence="3">The sequence shown here is derived from an EMBL/GenBank/DDBJ whole genome shotgun (WGS) entry which is preliminary data.</text>
</comment>
<protein>
    <submittedName>
        <fullName evidence="3">Uncharacterized protein</fullName>
    </submittedName>
</protein>
<evidence type="ECO:0000256" key="2">
    <source>
        <dbReference type="SAM" id="Phobius"/>
    </source>
</evidence>
<dbReference type="EMBL" id="BJVU01000003">
    <property type="protein sequence ID" value="GEL58618.1"/>
    <property type="molecule type" value="Genomic_DNA"/>
</dbReference>
<accession>A0A6N3SQC0</accession>
<sequence length="92" mass="9611">MSGTNSSHDAPLPAQNESASVAEQATYHDVAVQTEAAALPDPVVPLTAEPLPIAPEHEQDVSMKEVAQMVGAMVFVFGFAALGLHAVFYAGY</sequence>
<reference evidence="4 6" key="2">
    <citation type="submission" date="2019-07" db="EMBL/GenBank/DDBJ databases">
        <title>Whole genome shotgun sequence of Acetobacter cibinongensis NBRC 16605.</title>
        <authorList>
            <person name="Hosoyama A."/>
            <person name="Uohara A."/>
            <person name="Ohji S."/>
            <person name="Ichikawa N."/>
        </authorList>
    </citation>
    <scope>NUCLEOTIDE SEQUENCE [LARGE SCALE GENOMIC DNA]</scope>
    <source>
        <strain evidence="4 6">NBRC 16605</strain>
    </source>
</reference>
<keyword evidence="2" id="KW-0472">Membrane</keyword>
<dbReference type="AlphaFoldDB" id="A0A0D6N4K8"/>
<feature type="transmembrane region" description="Helical" evidence="2">
    <location>
        <begin position="69"/>
        <end position="90"/>
    </location>
</feature>
<evidence type="ECO:0000256" key="1">
    <source>
        <dbReference type="SAM" id="MobiDB-lite"/>
    </source>
</evidence>